<reference evidence="3" key="1">
    <citation type="submission" date="2017-01" db="EMBL/GenBank/DDBJ databases">
        <authorList>
            <person name="Wang Y."/>
            <person name="White M."/>
            <person name="Kvist S."/>
            <person name="Moncalvo J.-M."/>
        </authorList>
    </citation>
    <scope>NUCLEOTIDE SEQUENCE [LARGE SCALE GENOMIC DNA]</scope>
    <source>
        <strain evidence="3">ID-206-W2</strain>
    </source>
</reference>
<keyword evidence="3" id="KW-1185">Reference proteome</keyword>
<dbReference type="PROSITE" id="PS50878">
    <property type="entry name" value="RT_POL"/>
    <property type="match status" value="1"/>
</dbReference>
<protein>
    <recommendedName>
        <fullName evidence="1">Reverse transcriptase domain-containing protein</fullName>
    </recommendedName>
</protein>
<dbReference type="PANTHER" id="PTHR33332">
    <property type="entry name" value="REVERSE TRANSCRIPTASE DOMAIN-CONTAINING PROTEIN"/>
    <property type="match status" value="1"/>
</dbReference>
<organism evidence="2 3">
    <name type="scientific">Smittium culicis</name>
    <dbReference type="NCBI Taxonomy" id="133412"/>
    <lineage>
        <taxon>Eukaryota</taxon>
        <taxon>Fungi</taxon>
        <taxon>Fungi incertae sedis</taxon>
        <taxon>Zoopagomycota</taxon>
        <taxon>Kickxellomycotina</taxon>
        <taxon>Harpellomycetes</taxon>
        <taxon>Harpellales</taxon>
        <taxon>Legeriomycetaceae</taxon>
        <taxon>Smittium</taxon>
    </lineage>
</organism>
<comment type="caution">
    <text evidence="2">The sequence shown here is derived from an EMBL/GenBank/DDBJ whole genome shotgun (WGS) entry which is preliminary data.</text>
</comment>
<evidence type="ECO:0000313" key="3">
    <source>
        <dbReference type="Proteomes" id="UP000187429"/>
    </source>
</evidence>
<dbReference type="EMBL" id="LSSM01000479">
    <property type="protein sequence ID" value="OMJ28800.1"/>
    <property type="molecule type" value="Genomic_DNA"/>
</dbReference>
<accession>A0A1R1YPM9</accession>
<feature type="domain" description="Reverse transcriptase" evidence="1">
    <location>
        <begin position="1"/>
        <end position="100"/>
    </location>
</feature>
<evidence type="ECO:0000313" key="2">
    <source>
        <dbReference type="EMBL" id="OMJ28800.1"/>
    </source>
</evidence>
<dbReference type="OrthoDB" id="5514950at2759"/>
<gene>
    <name evidence="2" type="ORF">AYI69_g1716</name>
</gene>
<sequence>MSPLLFNIYIDDLAVQLAKTSKVSHIPAALFFADDVQLLPRNRYHAIEMISIVEKWSLINGMSANVNKCGIVTSDIVYPLSINNKLINVVPEYKYLGLPTTCNGINWHKYTSDIAHKAINNLNYLRFIGSKFHPLVRLSLYKTFIKPILEYAAPLVYVSCKEKPSLKKCYIKPLQKVQSRALGWISYSSNHTATIYTRLLQSICGLEGIEDRFKSLLIRFGLHFENLCPTNPAKILAESHHFDDKISLLGSNVHNHSSYTEAISNYKPCDKDDLTSSITKKKKYLNRKLNKIKYANIIKTKTINDRIKEILPVSRHPENFTDISIRLKNPLDAKKAIRYRIGSLCPARKCPVCKNKFRHTHIQRCLKLSNTEQLFTNATTNKLIIRLNLIIAKVKKLHDPP</sequence>
<dbReference type="Pfam" id="PF00078">
    <property type="entry name" value="RVT_1"/>
    <property type="match status" value="1"/>
</dbReference>
<dbReference type="AlphaFoldDB" id="A0A1R1YPM9"/>
<name>A0A1R1YPM9_9FUNG</name>
<evidence type="ECO:0000259" key="1">
    <source>
        <dbReference type="PROSITE" id="PS50878"/>
    </source>
</evidence>
<dbReference type="Proteomes" id="UP000187429">
    <property type="component" value="Unassembled WGS sequence"/>
</dbReference>
<dbReference type="InterPro" id="IPR000477">
    <property type="entry name" value="RT_dom"/>
</dbReference>
<proteinExistence type="predicted"/>